<dbReference type="Pfam" id="PF15298">
    <property type="entry name" value="AJAP1_PANP_C"/>
    <property type="match status" value="1"/>
</dbReference>
<evidence type="ECO:0000313" key="11">
    <source>
        <dbReference type="RefSeq" id="XP_028266370.1"/>
    </source>
</evidence>
<keyword evidence="10" id="KW-1185">Reference proteome</keyword>
<evidence type="ECO:0000256" key="4">
    <source>
        <dbReference type="ARBA" id="ARBA00022989"/>
    </source>
</evidence>
<keyword evidence="3 8" id="KW-0732">Signal</keyword>
<feature type="chain" id="PRO_5028140057" evidence="8">
    <location>
        <begin position="37"/>
        <end position="381"/>
    </location>
</feature>
<reference evidence="11" key="1">
    <citation type="submission" date="2025-08" db="UniProtKB">
        <authorList>
            <consortium name="RefSeq"/>
        </authorList>
    </citation>
    <scope>IDENTIFICATION</scope>
</reference>
<evidence type="ECO:0000256" key="2">
    <source>
        <dbReference type="ARBA" id="ARBA00022692"/>
    </source>
</evidence>
<evidence type="ECO:0000256" key="3">
    <source>
        <dbReference type="ARBA" id="ARBA00022729"/>
    </source>
</evidence>
<proteinExistence type="predicted"/>
<evidence type="ECO:0000259" key="9">
    <source>
        <dbReference type="Pfam" id="PF15298"/>
    </source>
</evidence>
<dbReference type="PANTHER" id="PTHR32422:SF0">
    <property type="entry name" value="ADHERENS JUNCTION-ASSOCIATED PROTEIN 1"/>
    <property type="match status" value="1"/>
</dbReference>
<name>A0A6P7IDK5_9TELE</name>
<feature type="signal peptide" evidence="8">
    <location>
        <begin position="1"/>
        <end position="36"/>
    </location>
</feature>
<dbReference type="AlphaFoldDB" id="A0A6P7IDK5"/>
<dbReference type="PANTHER" id="PTHR32422">
    <property type="entry name" value="ADHERENS JUNCTION-ASSOCIATED PROTEIN 1"/>
    <property type="match status" value="1"/>
</dbReference>
<evidence type="ECO:0000256" key="5">
    <source>
        <dbReference type="ARBA" id="ARBA00023136"/>
    </source>
</evidence>
<dbReference type="GO" id="GO:0005912">
    <property type="term" value="C:adherens junction"/>
    <property type="evidence" value="ECO:0007669"/>
    <property type="project" value="TreeGrafter"/>
</dbReference>
<dbReference type="GeneID" id="114438921"/>
<dbReference type="OrthoDB" id="9949932at2759"/>
<evidence type="ECO:0000256" key="1">
    <source>
        <dbReference type="ARBA" id="ARBA00004479"/>
    </source>
</evidence>
<dbReference type="GO" id="GO:0044291">
    <property type="term" value="C:cell-cell contact zone"/>
    <property type="evidence" value="ECO:0007669"/>
    <property type="project" value="TreeGrafter"/>
</dbReference>
<dbReference type="GO" id="GO:0009898">
    <property type="term" value="C:cytoplasmic side of plasma membrane"/>
    <property type="evidence" value="ECO:0007669"/>
    <property type="project" value="TreeGrafter"/>
</dbReference>
<gene>
    <name evidence="11" type="primary">ajap1</name>
</gene>
<keyword evidence="2 7" id="KW-0812">Transmembrane</keyword>
<sequence length="381" mass="42257">MWIKRSVARSPSAFRPGSCVGHRVWILLAMTHLTLDFSVCSPLSQGVGVKLTPKSVPRSRPRLQPLWDTPNKLHWRTVSPLARRLLSPVPPPQVKGQKHRKPAHKGQAACKECRSRYSQMETSDPLAVIAEAPVALSSGRLLIRARRQLKWDSYDKSQEGRTTTVAGFIDWGPTGTDSIDEDGKPDLNVTLSTRASTTTVATTTSTTTRPSQRTFTMVTTTEAKSTTKQPNSNMETVKPPKPYGETPGLAVHQIITITVSLIMVIAALITTLVLKNCCAQSGNGRHNSHQRKIHQQEESCQNLTDFTPARVPSKVDIFTAYNDSLQCSHECVRTAVPIYTDEMIQQTPVYKTAYNGNRPSPTERQLIPVAFVSEKWFEISC</sequence>
<dbReference type="Proteomes" id="UP000515145">
    <property type="component" value="Chromosome 7"/>
</dbReference>
<feature type="region of interest" description="Disordered" evidence="6">
    <location>
        <begin position="87"/>
        <end position="107"/>
    </location>
</feature>
<comment type="subcellular location">
    <subcellularLocation>
        <location evidence="1">Membrane</location>
        <topology evidence="1">Single-pass type I membrane protein</topology>
    </subcellularLocation>
</comment>
<evidence type="ECO:0000256" key="7">
    <source>
        <dbReference type="SAM" id="Phobius"/>
    </source>
</evidence>
<keyword evidence="4 7" id="KW-1133">Transmembrane helix</keyword>
<evidence type="ECO:0000256" key="6">
    <source>
        <dbReference type="SAM" id="MobiDB-lite"/>
    </source>
</evidence>
<protein>
    <submittedName>
        <fullName evidence="11">Adherens junction-associated protein 1</fullName>
    </submittedName>
</protein>
<accession>A0A6P7IDK5</accession>
<feature type="compositionally biased region" description="Polar residues" evidence="6">
    <location>
        <begin position="220"/>
        <end position="235"/>
    </location>
</feature>
<evidence type="ECO:0000256" key="8">
    <source>
        <dbReference type="SAM" id="SignalP"/>
    </source>
</evidence>
<feature type="domain" description="AJAP1/PANP C-terminal" evidence="9">
    <location>
        <begin position="169"/>
        <end position="358"/>
    </location>
</feature>
<dbReference type="CTD" id="55966"/>
<dbReference type="InParanoid" id="A0A6P7IDK5"/>
<dbReference type="InterPro" id="IPR029198">
    <property type="entry name" value="AJAP1_PANP_C"/>
</dbReference>
<dbReference type="InterPro" id="IPR039239">
    <property type="entry name" value="AJAP1"/>
</dbReference>
<feature type="region of interest" description="Disordered" evidence="6">
    <location>
        <begin position="220"/>
        <end position="241"/>
    </location>
</feature>
<organism evidence="10 11">
    <name type="scientific">Parambassis ranga</name>
    <name type="common">Indian glassy fish</name>
    <dbReference type="NCBI Taxonomy" id="210632"/>
    <lineage>
        <taxon>Eukaryota</taxon>
        <taxon>Metazoa</taxon>
        <taxon>Chordata</taxon>
        <taxon>Craniata</taxon>
        <taxon>Vertebrata</taxon>
        <taxon>Euteleostomi</taxon>
        <taxon>Actinopterygii</taxon>
        <taxon>Neopterygii</taxon>
        <taxon>Teleostei</taxon>
        <taxon>Neoteleostei</taxon>
        <taxon>Acanthomorphata</taxon>
        <taxon>Ovalentaria</taxon>
        <taxon>Ambassidae</taxon>
        <taxon>Parambassis</taxon>
    </lineage>
</organism>
<evidence type="ECO:0000313" key="10">
    <source>
        <dbReference type="Proteomes" id="UP000515145"/>
    </source>
</evidence>
<dbReference type="RefSeq" id="XP_028266370.1">
    <property type="nucleotide sequence ID" value="XM_028410569.1"/>
</dbReference>
<dbReference type="GO" id="GO:0008013">
    <property type="term" value="F:beta-catenin binding"/>
    <property type="evidence" value="ECO:0007669"/>
    <property type="project" value="TreeGrafter"/>
</dbReference>
<feature type="transmembrane region" description="Helical" evidence="7">
    <location>
        <begin position="254"/>
        <end position="274"/>
    </location>
</feature>
<keyword evidence="5 7" id="KW-0472">Membrane</keyword>